<gene>
    <name evidence="11" type="ORF">ACAOBT_LOCUS2405</name>
</gene>
<keyword evidence="6 8" id="KW-0472">Membrane</keyword>
<reference evidence="11" key="1">
    <citation type="submission" date="2022-03" db="EMBL/GenBank/DDBJ databases">
        <authorList>
            <person name="Sayadi A."/>
        </authorList>
    </citation>
    <scope>NUCLEOTIDE SEQUENCE</scope>
</reference>
<comment type="similarity">
    <text evidence="2 8">Belongs to the anoctamin family.</text>
</comment>
<dbReference type="InterPro" id="IPR049452">
    <property type="entry name" value="Anoctamin_TM"/>
</dbReference>
<sequence length="929" mass="108697">MDEEDDFLDTISVTSNGSRAKRYNNNKEYLSLSRNTIYRSVIDLDDNMELTPLDRGDRDGNYTQNKVSNHRNRQVKTYDQWRNRQWRSFTNAELSVDFVLAYDEQGKQENIRKRKVFETNLENVGLLLEREENQRIHFVKIHVPKDVLCQYAELLKLRLPIKDDNPDLPKDNILVTTANKLLQCCKVTLDPKLFPEKKYELTAEFSRDKDYLFDMDGPDFFDTSVRTTVVSYILERERFGNEDQDKGIKRLVAEDVYKAAYPLHDGDLHTPGTRRKLLLDEWASVSKCIKFQPIDAIKDYFGVKFALYFTWLGFYTHMLIPAALVGLLCFLYGAVTLNSDSLSRDICTKDITMCPRCDKYCDYWKLNESCTYSRIQHFIDNPATIFFAMFMSFWGTLYLELWKRYSAEITHRWGLTGFDLQAEPPRPEYLMRLSKAKKQKLNVVTQLQEPVVPFWRVKLPSIIISFTVALLWTMVALAVVLGIVIYRMSYMTSDTLYRDKASYRIYIVPVTAALINLVCIVILNLIYDRLAEWLTEMELQRTQTEFDDSLALKIYMFQFVNYYSSIFYIAFFKGKFVGYPAKYNRILGYRQEECNPGGCLMELTIQLAIIMIGNQAINAIVEMVIPLLIKMYNTFKITTGIEKAEKTEDIMLISCNQWTEDYKLSEFQSRSLFAEYLEMVLQYGFVTIFVTAFPLAPLFALINNIFEMRLDAKKFIKYYRRPVPQRVKNIGVWYSILAIVGRIAVVSNAFIIAFSSHFIPRMVYMMKQSKNHTDEGLLEFSLAKFNTSDFPEVSAPLFPSENVTVCRYAEYRNPFDYPEPALKYKRPLIYWHILAARLAFVVVYQNLVSFVMTVVEWTIPDISRKLSDRIKREAYRTNEIIIKHEMERARRNKSLRKRESVVSGVSVYHDANGDITPEENSRNTIYYDT</sequence>
<comment type="caution">
    <text evidence="11">The sequence shown here is derived from an EMBL/GenBank/DDBJ whole genome shotgun (WGS) entry which is preliminary data.</text>
</comment>
<feature type="transmembrane region" description="Helical" evidence="8">
    <location>
        <begin position="462"/>
        <end position="486"/>
    </location>
</feature>
<dbReference type="AlphaFoldDB" id="A0A9P0NT84"/>
<dbReference type="InterPro" id="IPR007632">
    <property type="entry name" value="Anoctamin"/>
</dbReference>
<protein>
    <recommendedName>
        <fullName evidence="8">Anoctamin</fullName>
    </recommendedName>
</protein>
<evidence type="ECO:0000256" key="6">
    <source>
        <dbReference type="ARBA" id="ARBA00023136"/>
    </source>
</evidence>
<dbReference type="OrthoDB" id="296386at2759"/>
<evidence type="ECO:0000313" key="11">
    <source>
        <dbReference type="EMBL" id="CAH1957999.1"/>
    </source>
</evidence>
<feature type="domain" description="Anoctamin transmembrane" evidence="9">
    <location>
        <begin position="297"/>
        <end position="873"/>
    </location>
</feature>
<dbReference type="PANTHER" id="PTHR12308">
    <property type="entry name" value="ANOCTAMIN"/>
    <property type="match status" value="1"/>
</dbReference>
<keyword evidence="4 8" id="KW-0812">Transmembrane</keyword>
<evidence type="ECO:0000256" key="5">
    <source>
        <dbReference type="ARBA" id="ARBA00022989"/>
    </source>
</evidence>
<comment type="subcellular location">
    <subcellularLocation>
        <location evidence="1">Cell membrane</location>
        <topology evidence="1">Multi-pass membrane protein</topology>
    </subcellularLocation>
    <subcellularLocation>
        <location evidence="8">Membrane</location>
        <topology evidence="8">Multi-pass membrane protein</topology>
    </subcellularLocation>
</comment>
<evidence type="ECO:0000256" key="1">
    <source>
        <dbReference type="ARBA" id="ARBA00004651"/>
    </source>
</evidence>
<keyword evidence="3" id="KW-1003">Cell membrane</keyword>
<feature type="transmembrane region" description="Helical" evidence="8">
    <location>
        <begin position="383"/>
        <end position="402"/>
    </location>
</feature>
<dbReference type="Pfam" id="PF04547">
    <property type="entry name" value="Anoctamin"/>
    <property type="match status" value="1"/>
</dbReference>
<evidence type="ECO:0000256" key="4">
    <source>
        <dbReference type="ARBA" id="ARBA00022692"/>
    </source>
</evidence>
<organism evidence="11 12">
    <name type="scientific">Acanthoscelides obtectus</name>
    <name type="common">Bean weevil</name>
    <name type="synonym">Bruchus obtectus</name>
    <dbReference type="NCBI Taxonomy" id="200917"/>
    <lineage>
        <taxon>Eukaryota</taxon>
        <taxon>Metazoa</taxon>
        <taxon>Ecdysozoa</taxon>
        <taxon>Arthropoda</taxon>
        <taxon>Hexapoda</taxon>
        <taxon>Insecta</taxon>
        <taxon>Pterygota</taxon>
        <taxon>Neoptera</taxon>
        <taxon>Endopterygota</taxon>
        <taxon>Coleoptera</taxon>
        <taxon>Polyphaga</taxon>
        <taxon>Cucujiformia</taxon>
        <taxon>Chrysomeloidea</taxon>
        <taxon>Chrysomelidae</taxon>
        <taxon>Bruchinae</taxon>
        <taxon>Bruchini</taxon>
        <taxon>Acanthoscelides</taxon>
    </lineage>
</organism>
<evidence type="ECO:0000256" key="8">
    <source>
        <dbReference type="RuleBase" id="RU280814"/>
    </source>
</evidence>
<evidence type="ECO:0000259" key="9">
    <source>
        <dbReference type="Pfam" id="PF04547"/>
    </source>
</evidence>
<evidence type="ECO:0000256" key="3">
    <source>
        <dbReference type="ARBA" id="ARBA00022475"/>
    </source>
</evidence>
<evidence type="ECO:0000256" key="2">
    <source>
        <dbReference type="ARBA" id="ARBA00009671"/>
    </source>
</evidence>
<evidence type="ECO:0000313" key="12">
    <source>
        <dbReference type="Proteomes" id="UP001152888"/>
    </source>
</evidence>
<feature type="domain" description="Anoctamin dimerisation" evidence="10">
    <location>
        <begin position="89"/>
        <end position="294"/>
    </location>
</feature>
<feature type="transmembrane region" description="Helical" evidence="8">
    <location>
        <begin position="727"/>
        <end position="754"/>
    </location>
</feature>
<feature type="transmembrane region" description="Helical" evidence="8">
    <location>
        <begin position="680"/>
        <end position="706"/>
    </location>
</feature>
<dbReference type="GO" id="GO:0005254">
    <property type="term" value="F:chloride channel activity"/>
    <property type="evidence" value="ECO:0007669"/>
    <property type="project" value="TreeGrafter"/>
</dbReference>
<dbReference type="Proteomes" id="UP001152888">
    <property type="component" value="Unassembled WGS sequence"/>
</dbReference>
<feature type="transmembrane region" description="Helical" evidence="8">
    <location>
        <begin position="308"/>
        <end position="335"/>
    </location>
</feature>
<keyword evidence="7" id="KW-0325">Glycoprotein</keyword>
<feature type="transmembrane region" description="Helical" evidence="8">
    <location>
        <begin position="554"/>
        <end position="572"/>
    </location>
</feature>
<feature type="transmembrane region" description="Helical" evidence="8">
    <location>
        <begin position="506"/>
        <end position="527"/>
    </location>
</feature>
<dbReference type="GO" id="GO:0005886">
    <property type="term" value="C:plasma membrane"/>
    <property type="evidence" value="ECO:0007669"/>
    <property type="project" value="UniProtKB-SubCell"/>
</dbReference>
<dbReference type="GO" id="GO:0046983">
    <property type="term" value="F:protein dimerization activity"/>
    <property type="evidence" value="ECO:0007669"/>
    <property type="project" value="InterPro"/>
</dbReference>
<feature type="transmembrane region" description="Helical" evidence="8">
    <location>
        <begin position="607"/>
        <end position="629"/>
    </location>
</feature>
<dbReference type="EMBL" id="CAKOFQ010006675">
    <property type="protein sequence ID" value="CAH1957999.1"/>
    <property type="molecule type" value="Genomic_DNA"/>
</dbReference>
<comment type="caution">
    <text evidence="8">Lacks conserved residue(s) required for the propagation of feature annotation.</text>
</comment>
<dbReference type="PANTHER" id="PTHR12308:SF83">
    <property type="entry name" value="ANOCTAMIN"/>
    <property type="match status" value="1"/>
</dbReference>
<dbReference type="InterPro" id="IPR032394">
    <property type="entry name" value="Anoct_dimer"/>
</dbReference>
<proteinExistence type="inferred from homology"/>
<keyword evidence="5 8" id="KW-1133">Transmembrane helix</keyword>
<evidence type="ECO:0000256" key="7">
    <source>
        <dbReference type="ARBA" id="ARBA00023180"/>
    </source>
</evidence>
<accession>A0A9P0NT84</accession>
<feature type="transmembrane region" description="Helical" evidence="8">
    <location>
        <begin position="829"/>
        <end position="855"/>
    </location>
</feature>
<name>A0A9P0NT84_ACAOB</name>
<evidence type="ECO:0000259" key="10">
    <source>
        <dbReference type="Pfam" id="PF16178"/>
    </source>
</evidence>
<keyword evidence="12" id="KW-1185">Reference proteome</keyword>
<dbReference type="Pfam" id="PF16178">
    <property type="entry name" value="Anoct_dimer"/>
    <property type="match status" value="1"/>
</dbReference>